<comment type="caution">
    <text evidence="3">The sequence shown here is derived from an EMBL/GenBank/DDBJ whole genome shotgun (WGS) entry which is preliminary data.</text>
</comment>
<feature type="compositionally biased region" description="Low complexity" evidence="2">
    <location>
        <begin position="253"/>
        <end position="267"/>
    </location>
</feature>
<proteinExistence type="predicted"/>
<evidence type="ECO:0000313" key="4">
    <source>
        <dbReference type="Proteomes" id="UP001150062"/>
    </source>
</evidence>
<feature type="compositionally biased region" description="Basic and acidic residues" evidence="2">
    <location>
        <begin position="390"/>
        <end position="403"/>
    </location>
</feature>
<evidence type="ECO:0000256" key="1">
    <source>
        <dbReference type="SAM" id="Coils"/>
    </source>
</evidence>
<keyword evidence="4" id="KW-1185">Reference proteome</keyword>
<feature type="compositionally biased region" description="Basic and acidic residues" evidence="2">
    <location>
        <begin position="232"/>
        <end position="249"/>
    </location>
</feature>
<dbReference type="EMBL" id="JAOAOG010000175">
    <property type="protein sequence ID" value="KAJ6242544.1"/>
    <property type="molecule type" value="Genomic_DNA"/>
</dbReference>
<feature type="compositionally biased region" description="Basic and acidic residues" evidence="2">
    <location>
        <begin position="205"/>
        <end position="218"/>
    </location>
</feature>
<feature type="region of interest" description="Disordered" evidence="2">
    <location>
        <begin position="384"/>
        <end position="403"/>
    </location>
</feature>
<feature type="region of interest" description="Disordered" evidence="2">
    <location>
        <begin position="232"/>
        <end position="286"/>
    </location>
</feature>
<dbReference type="Proteomes" id="UP001150062">
    <property type="component" value="Unassembled WGS sequence"/>
</dbReference>
<gene>
    <name evidence="3" type="ORF">M0813_22689</name>
</gene>
<feature type="compositionally biased region" description="Polar residues" evidence="2">
    <location>
        <begin position="191"/>
        <end position="204"/>
    </location>
</feature>
<organism evidence="3 4">
    <name type="scientific">Anaeramoeba flamelloides</name>
    <dbReference type="NCBI Taxonomy" id="1746091"/>
    <lineage>
        <taxon>Eukaryota</taxon>
        <taxon>Metamonada</taxon>
        <taxon>Anaeramoebidae</taxon>
        <taxon>Anaeramoeba</taxon>
    </lineage>
</organism>
<feature type="coiled-coil region" evidence="1">
    <location>
        <begin position="517"/>
        <end position="551"/>
    </location>
</feature>
<evidence type="ECO:0000256" key="2">
    <source>
        <dbReference type="SAM" id="MobiDB-lite"/>
    </source>
</evidence>
<evidence type="ECO:0000313" key="3">
    <source>
        <dbReference type="EMBL" id="KAJ6242544.1"/>
    </source>
</evidence>
<keyword evidence="1" id="KW-0175">Coiled coil</keyword>
<feature type="region of interest" description="Disordered" evidence="2">
    <location>
        <begin position="191"/>
        <end position="218"/>
    </location>
</feature>
<reference evidence="3" key="1">
    <citation type="submission" date="2022-08" db="EMBL/GenBank/DDBJ databases">
        <title>Novel sulfate-reducing endosymbionts in the free-living metamonad Anaeramoeba.</title>
        <authorList>
            <person name="Jerlstrom-Hultqvist J."/>
            <person name="Cepicka I."/>
            <person name="Gallot-Lavallee L."/>
            <person name="Salas-Leiva D."/>
            <person name="Curtis B.A."/>
            <person name="Zahonova K."/>
            <person name="Pipaliya S."/>
            <person name="Dacks J."/>
            <person name="Roger A.J."/>
        </authorList>
    </citation>
    <scope>NUCLEOTIDE SEQUENCE</scope>
    <source>
        <strain evidence="3">Schooner1</strain>
    </source>
</reference>
<accession>A0ABQ8YDC1</accession>
<sequence>MTLNIKPLLRPNTSDNEQTIKNKMQETKPKLNNSELLKYTNVFGSSMNPNQKTQKPKDYSTRLFLILQGLFKKENELEILIQGYKKQKRGVQASKQKIQKSFNHSNTTRNIKKENKNYDKTITLNSKNEKLDRKRKNMIDHDLIKTREEKIVKENKKNNNNKKNHIIKETEKTQKNLNFNPFPGLGTMGITSTQLSSPKINTNEKSQRNENCKKDFESKNEISKKKFELIIEEPKMKNESRKRKPEREQSLSQETTQPTETKKQITQTKKKKRFVKKNNNDQKENKKDAIFKIKNPKPFLFEKPNYTSEEKKALNSITFFDSDENEIASDDSDFLSTRTKSSKVWEHMNQYFEPFTEECYQFCQQTDIEKQGFNMIPALGKFTDLNSKSNSEKANSEQKNTKSMEIDNSLSTLNQKQSQNNPNQIVTEKTLQRLLGHLVELDDNKPQNRTLKNKLLIDNLHKIQDSLNYWSNPQDPRFPLALKKQKQLLQIKKGTDENNVNNLKIETNEMTNQTKSVEILDNQSDTINNDRDEVEERLNYLTSLLKNVSQRNNTYKRHLLTRVTEIDQYEKNWDIRLKKILKAEQQYKDILKQTKGNTKRSSHN</sequence>
<protein>
    <submittedName>
        <fullName evidence="3">Uncharacterized protein</fullName>
    </submittedName>
</protein>
<name>A0ABQ8YDC1_9EUKA</name>